<name>A0A735CYZ6_SALMU</name>
<dbReference type="EMBL" id="DAASSO010000003">
    <property type="protein sequence ID" value="HAE6847865.1"/>
    <property type="molecule type" value="Genomic_DNA"/>
</dbReference>
<sequence length="349" mass="40331">MPLPLREYYPIGRAAELLDCTLDDLIHWAITKRISMYIKIDSAYGIIDEYPITELLGRTDFSDVLSGTTHKEKIIDLDEELEKDDCDLVEYCKRKSIIIYKAMEEYSLKHGGVDSLNEVYLKEAFSFLHYFIYGKMKNNLCKISGIGPYSTGISTYDDDDDDDDDDDECIYYDNEYLRSVISSEYDERAVNMQGFFILSDVFFEDNHFRNYFCATNSSDGINLVFMPYNDLFINVVLDNEKIIDYDDLFIVKKDFVTIRDASKNGDDISEIKTKQIPKRDNDNNHINKNIKRNSATARLIAKALIINHHTDIKNNPAKLAGVLETEIKEAKLGNFSISKDTISRWMKED</sequence>
<organism evidence="1">
    <name type="scientific">Salmonella muenchen</name>
    <dbReference type="NCBI Taxonomy" id="596"/>
    <lineage>
        <taxon>Bacteria</taxon>
        <taxon>Pseudomonadati</taxon>
        <taxon>Pseudomonadota</taxon>
        <taxon>Gammaproteobacteria</taxon>
        <taxon>Enterobacterales</taxon>
        <taxon>Enterobacteriaceae</taxon>
        <taxon>Salmonella</taxon>
    </lineage>
</organism>
<gene>
    <name evidence="1" type="ORF">G4L24_001250</name>
</gene>
<comment type="caution">
    <text evidence="1">The sequence shown here is derived from an EMBL/GenBank/DDBJ whole genome shotgun (WGS) entry which is preliminary data.</text>
</comment>
<accession>A0A735CYZ6</accession>
<reference evidence="1" key="1">
    <citation type="journal article" date="2018" name="Genome Biol.">
        <title>SKESA: strategic k-mer extension for scrupulous assemblies.</title>
        <authorList>
            <person name="Souvorov A."/>
            <person name="Agarwala R."/>
            <person name="Lipman D.J."/>
        </authorList>
    </citation>
    <scope>NUCLEOTIDE SEQUENCE</scope>
    <source>
        <strain evidence="1">12-0651</strain>
    </source>
</reference>
<evidence type="ECO:0000313" key="1">
    <source>
        <dbReference type="EMBL" id="HAE6847865.1"/>
    </source>
</evidence>
<reference evidence="1" key="2">
    <citation type="submission" date="2018-07" db="EMBL/GenBank/DDBJ databases">
        <authorList>
            <consortium name="NCBI Pathogen Detection Project"/>
        </authorList>
    </citation>
    <scope>NUCLEOTIDE SEQUENCE</scope>
    <source>
        <strain evidence="1">12-0651</strain>
    </source>
</reference>
<dbReference type="AlphaFoldDB" id="A0A735CYZ6"/>
<proteinExistence type="predicted"/>
<protein>
    <submittedName>
        <fullName evidence="1">Uncharacterized protein</fullName>
    </submittedName>
</protein>